<comment type="caution">
    <text evidence="3">The sequence shown here is derived from an EMBL/GenBank/DDBJ whole genome shotgun (WGS) entry which is preliminary data.</text>
</comment>
<dbReference type="GO" id="GO:0030077">
    <property type="term" value="C:plasma membrane light-harvesting complex"/>
    <property type="evidence" value="ECO:0007669"/>
    <property type="project" value="InterPro"/>
</dbReference>
<evidence type="ECO:0000313" key="4">
    <source>
        <dbReference type="Proteomes" id="UP000275456"/>
    </source>
</evidence>
<gene>
    <name evidence="3" type="ORF">EDD26_0571</name>
</gene>
<dbReference type="SUPFAM" id="SSF50346">
    <property type="entry name" value="PRC-barrel domain"/>
    <property type="match status" value="1"/>
</dbReference>
<dbReference type="InterPro" id="IPR052967">
    <property type="entry name" value="Stress_Response_Assoc"/>
</dbReference>
<dbReference type="AlphaFoldDB" id="A0A3N2AQL8"/>
<organism evidence="3 4">
    <name type="scientific">Agrococcus jenensis</name>
    <dbReference type="NCBI Taxonomy" id="46353"/>
    <lineage>
        <taxon>Bacteria</taxon>
        <taxon>Bacillati</taxon>
        <taxon>Actinomycetota</taxon>
        <taxon>Actinomycetes</taxon>
        <taxon>Micrococcales</taxon>
        <taxon>Microbacteriaceae</taxon>
        <taxon>Agrococcus</taxon>
    </lineage>
</organism>
<dbReference type="RefSeq" id="WP_123696322.1">
    <property type="nucleotide sequence ID" value="NZ_RKHJ01000001.1"/>
</dbReference>
<dbReference type="InterPro" id="IPR011033">
    <property type="entry name" value="PRC_barrel-like_sf"/>
</dbReference>
<evidence type="ECO:0000259" key="2">
    <source>
        <dbReference type="Pfam" id="PF09557"/>
    </source>
</evidence>
<dbReference type="Gene3D" id="3.90.50.10">
    <property type="entry name" value="Photosynthetic Reaction Center, subunit H, domain 2"/>
    <property type="match status" value="1"/>
</dbReference>
<dbReference type="EMBL" id="RKHJ01000001">
    <property type="protein sequence ID" value="ROR65208.1"/>
    <property type="molecule type" value="Genomic_DNA"/>
</dbReference>
<dbReference type="InterPro" id="IPR027275">
    <property type="entry name" value="PRC-brl_dom"/>
</dbReference>
<feature type="domain" description="PRC-barrel" evidence="1">
    <location>
        <begin position="15"/>
        <end position="76"/>
    </location>
</feature>
<name>A0A3N2AQL8_9MICO</name>
<feature type="domain" description="DUF2382" evidence="2">
    <location>
        <begin position="152"/>
        <end position="258"/>
    </location>
</feature>
<dbReference type="Proteomes" id="UP000275456">
    <property type="component" value="Unassembled WGS sequence"/>
</dbReference>
<keyword evidence="4" id="KW-1185">Reference proteome</keyword>
<evidence type="ECO:0000259" key="1">
    <source>
        <dbReference type="Pfam" id="PF05239"/>
    </source>
</evidence>
<dbReference type="GO" id="GO:0019684">
    <property type="term" value="P:photosynthesis, light reaction"/>
    <property type="evidence" value="ECO:0007669"/>
    <property type="project" value="InterPro"/>
</dbReference>
<sequence length="266" mass="29135">MTDSNGRTDALSDGTIYDSSGAKVGRVTQVYLDDATGEPAFATVSTGWFGARESFVPIDAAAVEGDEIRVPYDKELMRGAPSVEADTHLTEAEEDELYRYYGLGGSAGSVGSGGHDHDHDHDHDHVAGQHFDEDLGTTPREVVDADDASVVRREEQLHVGTERVETGRVRLRKHVVTERESVTVPVERDELEVVREPLDGTAASTGALGDDEIDVRLTEERPVVDKEVVDAERIGLDRRTVTDQETVRADVAREEVDIDKDGDVRR</sequence>
<evidence type="ECO:0000313" key="3">
    <source>
        <dbReference type="EMBL" id="ROR65208.1"/>
    </source>
</evidence>
<proteinExistence type="predicted"/>
<protein>
    <submittedName>
        <fullName evidence="3">Uncharacterized protein (TIGR02271 family)</fullName>
    </submittedName>
</protein>
<dbReference type="InterPro" id="IPR019060">
    <property type="entry name" value="DUF2382"/>
</dbReference>
<dbReference type="OrthoDB" id="3712018at2"/>
<dbReference type="PANTHER" id="PTHR38463">
    <property type="entry name" value="STRESS RESPONSE PROTEIN YSNF"/>
    <property type="match status" value="1"/>
</dbReference>
<reference evidence="3 4" key="1">
    <citation type="submission" date="2018-11" db="EMBL/GenBank/DDBJ databases">
        <title>Sequencing the genomes of 1000 actinobacteria strains.</title>
        <authorList>
            <person name="Klenk H.-P."/>
        </authorList>
    </citation>
    <scope>NUCLEOTIDE SEQUENCE [LARGE SCALE GENOMIC DNA]</scope>
    <source>
        <strain evidence="3 4">DSM 9580</strain>
    </source>
</reference>
<dbReference type="PANTHER" id="PTHR38463:SF1">
    <property type="entry name" value="STRESS RESPONSE PROTEIN YSNF"/>
    <property type="match status" value="1"/>
</dbReference>
<dbReference type="Pfam" id="PF05239">
    <property type="entry name" value="PRC"/>
    <property type="match status" value="1"/>
</dbReference>
<dbReference type="NCBIfam" id="TIGR02271">
    <property type="entry name" value="YsnF/AvaK domain"/>
    <property type="match status" value="1"/>
</dbReference>
<dbReference type="Pfam" id="PF09557">
    <property type="entry name" value="DUF2382"/>
    <property type="match status" value="1"/>
</dbReference>
<dbReference type="InterPro" id="IPR014747">
    <property type="entry name" value="Bac_photo_RC_H_C"/>
</dbReference>
<accession>A0A3N2AQL8</accession>